<dbReference type="PATRIC" id="fig|1813736.3.peg.6353"/>
<comment type="catalytic activity">
    <reaction evidence="5">
        <text>a 2'-deoxyadenosine in DNA + S-adenosyl-L-methionine = an N(6)-methyl-2'-deoxyadenosine in DNA + S-adenosyl-L-homocysteine + H(+)</text>
        <dbReference type="Rhea" id="RHEA:15197"/>
        <dbReference type="Rhea" id="RHEA-COMP:12418"/>
        <dbReference type="Rhea" id="RHEA-COMP:12419"/>
        <dbReference type="ChEBI" id="CHEBI:15378"/>
        <dbReference type="ChEBI" id="CHEBI:57856"/>
        <dbReference type="ChEBI" id="CHEBI:59789"/>
        <dbReference type="ChEBI" id="CHEBI:90615"/>
        <dbReference type="ChEBI" id="CHEBI:90616"/>
        <dbReference type="EC" id="2.1.1.72"/>
    </reaction>
</comment>
<dbReference type="KEGG" id="abac:LuPra_06047"/>
<dbReference type="RefSeq" id="WP_110174194.1">
    <property type="nucleotide sequence ID" value="NZ_CP015136.1"/>
</dbReference>
<dbReference type="InterPro" id="IPR002052">
    <property type="entry name" value="DNA_methylase_N6_adenine_CS"/>
</dbReference>
<accession>A0A143PVP3</accession>
<dbReference type="PANTHER" id="PTHR33841">
    <property type="entry name" value="DNA METHYLTRANSFERASE YEEA-RELATED"/>
    <property type="match status" value="1"/>
</dbReference>
<dbReference type="GO" id="GO:0009007">
    <property type="term" value="F:site-specific DNA-methyltransferase (adenine-specific) activity"/>
    <property type="evidence" value="ECO:0007669"/>
    <property type="project" value="UniProtKB-EC"/>
</dbReference>
<dbReference type="PROSITE" id="PS00092">
    <property type="entry name" value="N6_MTASE"/>
    <property type="match status" value="1"/>
</dbReference>
<dbReference type="OrthoDB" id="32195at2"/>
<organism evidence="7 8">
    <name type="scientific">Luteitalea pratensis</name>
    <dbReference type="NCBI Taxonomy" id="1855912"/>
    <lineage>
        <taxon>Bacteria</taxon>
        <taxon>Pseudomonadati</taxon>
        <taxon>Acidobacteriota</taxon>
        <taxon>Vicinamibacteria</taxon>
        <taxon>Vicinamibacterales</taxon>
        <taxon>Vicinamibacteraceae</taxon>
        <taxon>Luteitalea</taxon>
    </lineage>
</organism>
<keyword evidence="2 7" id="KW-0489">Methyltransferase</keyword>
<dbReference type="InterPro" id="IPR011639">
    <property type="entry name" value="MethylTrfase_TaqI-like_dom"/>
</dbReference>
<dbReference type="GO" id="GO:0003676">
    <property type="term" value="F:nucleic acid binding"/>
    <property type="evidence" value="ECO:0007669"/>
    <property type="project" value="InterPro"/>
</dbReference>
<dbReference type="Proteomes" id="UP000076079">
    <property type="component" value="Chromosome"/>
</dbReference>
<reference evidence="8" key="2">
    <citation type="submission" date="2016-04" db="EMBL/GenBank/DDBJ databases">
        <title>First Complete Genome Sequence of a Subdivision 6 Acidobacterium.</title>
        <authorList>
            <person name="Huang S."/>
            <person name="Vieira S."/>
            <person name="Bunk B."/>
            <person name="Riedel T."/>
            <person name="Sproeer C."/>
            <person name="Overmann J."/>
        </authorList>
    </citation>
    <scope>NUCLEOTIDE SEQUENCE [LARGE SCALE GENOMIC DNA]</scope>
    <source>
        <strain evidence="8">DSM 100886 HEG_-6_39</strain>
    </source>
</reference>
<dbReference type="InterPro" id="IPR029063">
    <property type="entry name" value="SAM-dependent_MTases_sf"/>
</dbReference>
<sequence length="1075" mass="116652">MSAAWVTGGRVWSRVVERHLATALLHGASEEAAARAMRRCICTWRGASETLGPASGAAAVWEHLVRPCAEALGWSPRRDAAVPVGGIHMRVGEAALGPVRQLLVAMPWGMAHEGLQRAATRLGAARDTRWVAACNGQSWRWYDATRPYAREHMAIDLAHASIDARVWQVLWLLGQLVRSTRSARTPDMPWLERLVTSSASEGAGAAAALRDGVSSALAGLARRADGDHDAHVMLVFQWLFLLFAESRSLLPMWHPAYRRSYAVSSLARESAPTRVSAVGVHEGLAAIGRLGRDGAELGGLTVRALGGPLFSGTLKARRSGRIADAELGTMLAQLTHGSGPRSGTPIDFGELGVEHLGSLYERLMSPPVADGSPALLRKRTGAFYTPRVLADMLVERTLDPLVRGASSREILGLRILDPAMGSGALLASALRYLVAAVEAAWIREGLGGPLDVPRHERESLPRCIAEQCLYGVDVNARAVDVARLSIWLLSMAPDRPLTWLDAHLRVGNSLVGTSPSTILSRLPGRDRWPRRRADAQLTLFDLEQWHHEAAEIGPMMEALVARPTESAAAAGDKSRALASLRSRKVLAAWRARADAWCGAAMEVDPPTSGLWRAVDEALRVGGASPGAGAAQVYQFTDCWLASADAQHCLHWSLEFPEMFENGRHGFDAVIANPPWEMLRGDLGSGADRTAARNDLAPLLRFVRRSGLYREVGGHVNSYQLFLERMLQLVRPAGRLGCLLPGGMLVDHGAAALRRLVLDRVSVDQLSIFDNRDAIFPIHRSVRIVAMTGTSGGPTEAMLVDDGVLATTAVRTQRATEAPRLLPRTLLRQASGDLEAVPWVRDGDQVRLLGQLLSFPRLGGAHWHLRFGRELNATEDRALLRSGPIPDGGLAVVDGKHLQAFSVCPPDTASWVSVVDAARALPDQRWRQWRLAYRDVSSATNMRSLIAALLPPACVSTHTLFCLRTRLGLPTQLYLCGMLNSLVADWFVRRYLGGHVTTSLIASLPVPKVAATHPLRRRVVRLTARLMRTADDERAQGELQAAAATLYALGQESRATVAADFPRLSPVVRERLLGGE</sequence>
<evidence type="ECO:0000256" key="5">
    <source>
        <dbReference type="ARBA" id="ARBA00047942"/>
    </source>
</evidence>
<keyword evidence="4" id="KW-0949">S-adenosyl-L-methionine</keyword>
<dbReference type="STRING" id="1855912.LuPra_06047"/>
<evidence type="ECO:0000259" key="6">
    <source>
        <dbReference type="Pfam" id="PF07669"/>
    </source>
</evidence>
<dbReference type="EMBL" id="CP015136">
    <property type="protein sequence ID" value="AMY12765.1"/>
    <property type="molecule type" value="Genomic_DNA"/>
</dbReference>
<reference evidence="7 8" key="1">
    <citation type="journal article" date="2016" name="Genome Announc.">
        <title>First Complete Genome Sequence of a Subdivision 6 Acidobacterium Strain.</title>
        <authorList>
            <person name="Huang S."/>
            <person name="Vieira S."/>
            <person name="Bunk B."/>
            <person name="Riedel T."/>
            <person name="Sproer C."/>
            <person name="Overmann J."/>
        </authorList>
    </citation>
    <scope>NUCLEOTIDE SEQUENCE [LARGE SCALE GENOMIC DNA]</scope>
    <source>
        <strain evidence="8">DSM 100886 HEG_-6_39</strain>
    </source>
</reference>
<evidence type="ECO:0000256" key="1">
    <source>
        <dbReference type="ARBA" id="ARBA00011900"/>
    </source>
</evidence>
<dbReference type="SUPFAM" id="SSF53335">
    <property type="entry name" value="S-adenosyl-L-methionine-dependent methyltransferases"/>
    <property type="match status" value="1"/>
</dbReference>
<keyword evidence="8" id="KW-1185">Reference proteome</keyword>
<dbReference type="AlphaFoldDB" id="A0A143PVP3"/>
<evidence type="ECO:0000256" key="4">
    <source>
        <dbReference type="ARBA" id="ARBA00022691"/>
    </source>
</evidence>
<gene>
    <name evidence="7" type="ORF">LuPra_06047</name>
</gene>
<dbReference type="Pfam" id="PF07669">
    <property type="entry name" value="Eco57I"/>
    <property type="match status" value="1"/>
</dbReference>
<dbReference type="PRINTS" id="PR00507">
    <property type="entry name" value="N12N6MTFRASE"/>
</dbReference>
<keyword evidence="3 7" id="KW-0808">Transferase</keyword>
<proteinExistence type="predicted"/>
<evidence type="ECO:0000256" key="2">
    <source>
        <dbReference type="ARBA" id="ARBA00022603"/>
    </source>
</evidence>
<name>A0A143PVP3_LUTPR</name>
<dbReference type="REBASE" id="150646">
    <property type="entry name" value="Aba100886ORF6047P"/>
</dbReference>
<dbReference type="GO" id="GO:0032259">
    <property type="term" value="P:methylation"/>
    <property type="evidence" value="ECO:0007669"/>
    <property type="project" value="UniProtKB-KW"/>
</dbReference>
<dbReference type="Gene3D" id="3.40.50.150">
    <property type="entry name" value="Vaccinia Virus protein VP39"/>
    <property type="match status" value="2"/>
</dbReference>
<feature type="domain" description="Type II methyltransferase M.TaqI-like" evidence="6">
    <location>
        <begin position="467"/>
        <end position="775"/>
    </location>
</feature>
<evidence type="ECO:0000256" key="3">
    <source>
        <dbReference type="ARBA" id="ARBA00022679"/>
    </source>
</evidence>
<dbReference type="InterPro" id="IPR050953">
    <property type="entry name" value="N4_N6_ade-DNA_methylase"/>
</dbReference>
<dbReference type="EC" id="2.1.1.72" evidence="1"/>
<dbReference type="GO" id="GO:0006304">
    <property type="term" value="P:DNA modification"/>
    <property type="evidence" value="ECO:0007669"/>
    <property type="project" value="InterPro"/>
</dbReference>
<evidence type="ECO:0000313" key="7">
    <source>
        <dbReference type="EMBL" id="AMY12765.1"/>
    </source>
</evidence>
<evidence type="ECO:0000313" key="8">
    <source>
        <dbReference type="Proteomes" id="UP000076079"/>
    </source>
</evidence>
<dbReference type="PANTHER" id="PTHR33841:SF1">
    <property type="entry name" value="DNA METHYLTRANSFERASE A"/>
    <property type="match status" value="1"/>
</dbReference>
<protein>
    <recommendedName>
        <fullName evidence="1">site-specific DNA-methyltransferase (adenine-specific)</fullName>
        <ecNumber evidence="1">2.1.1.72</ecNumber>
    </recommendedName>
</protein>